<organism evidence="1 2">
    <name type="scientific">Zea mays</name>
    <name type="common">Maize</name>
    <dbReference type="NCBI Taxonomy" id="4577"/>
    <lineage>
        <taxon>Eukaryota</taxon>
        <taxon>Viridiplantae</taxon>
        <taxon>Streptophyta</taxon>
        <taxon>Embryophyta</taxon>
        <taxon>Tracheophyta</taxon>
        <taxon>Spermatophyta</taxon>
        <taxon>Magnoliopsida</taxon>
        <taxon>Liliopsida</taxon>
        <taxon>Poales</taxon>
        <taxon>Poaceae</taxon>
        <taxon>PACMAD clade</taxon>
        <taxon>Panicoideae</taxon>
        <taxon>Andropogonodae</taxon>
        <taxon>Andropogoneae</taxon>
        <taxon>Tripsacinae</taxon>
        <taxon>Zea</taxon>
    </lineage>
</organism>
<accession>A0A804MK27</accession>
<dbReference type="Proteomes" id="UP000007305">
    <property type="component" value="Chromosome 2"/>
</dbReference>
<sequence>MEMLAEIHLLNRAVKRKSRRMVHLLVQFVVLCLDNSKVCPFLPNFPGHTHIYKQTEQETRPYLSLQLFGST</sequence>
<dbReference type="AlphaFoldDB" id="A0A804MK27"/>
<protein>
    <submittedName>
        <fullName evidence="1">Uncharacterized protein</fullName>
    </submittedName>
</protein>
<reference evidence="1" key="2">
    <citation type="submission" date="2019-07" db="EMBL/GenBank/DDBJ databases">
        <authorList>
            <person name="Seetharam A."/>
            <person name="Woodhouse M."/>
            <person name="Cannon E."/>
        </authorList>
    </citation>
    <scope>NUCLEOTIDE SEQUENCE [LARGE SCALE GENOMIC DNA]</scope>
    <source>
        <strain evidence="1">cv. B73</strain>
    </source>
</reference>
<dbReference type="InParanoid" id="A0A804MK27"/>
<keyword evidence="2" id="KW-1185">Reference proteome</keyword>
<evidence type="ECO:0000313" key="2">
    <source>
        <dbReference type="Proteomes" id="UP000007305"/>
    </source>
</evidence>
<proteinExistence type="predicted"/>
<reference evidence="2" key="1">
    <citation type="submission" date="2015-12" db="EMBL/GenBank/DDBJ databases">
        <title>Update maize B73 reference genome by single molecule sequencing technologies.</title>
        <authorList>
            <consortium name="Maize Genome Sequencing Project"/>
            <person name="Ware D."/>
        </authorList>
    </citation>
    <scope>NUCLEOTIDE SEQUENCE [LARGE SCALE GENOMIC DNA]</scope>
    <source>
        <strain evidence="2">cv. B73</strain>
    </source>
</reference>
<dbReference type="EnsemblPlants" id="Zm00001eb092210_T001">
    <property type="protein sequence ID" value="Zm00001eb092210_P001"/>
    <property type="gene ID" value="Zm00001eb092210"/>
</dbReference>
<reference evidence="1" key="3">
    <citation type="submission" date="2021-05" db="UniProtKB">
        <authorList>
            <consortium name="EnsemblPlants"/>
        </authorList>
    </citation>
    <scope>IDENTIFICATION</scope>
    <source>
        <strain evidence="1">cv. B73</strain>
    </source>
</reference>
<dbReference type="Gramene" id="Zm00001eb092210_T001">
    <property type="protein sequence ID" value="Zm00001eb092210_P001"/>
    <property type="gene ID" value="Zm00001eb092210"/>
</dbReference>
<evidence type="ECO:0000313" key="1">
    <source>
        <dbReference type="EnsemblPlants" id="Zm00001eb092210_P001"/>
    </source>
</evidence>
<name>A0A804MK27_MAIZE</name>